<gene>
    <name evidence="9" type="ORF">LLEC1_06232</name>
</gene>
<dbReference type="GO" id="GO:0005886">
    <property type="term" value="C:plasma membrane"/>
    <property type="evidence" value="ECO:0007669"/>
    <property type="project" value="TreeGrafter"/>
</dbReference>
<feature type="transmembrane region" description="Helical" evidence="7">
    <location>
        <begin position="237"/>
        <end position="257"/>
    </location>
</feature>
<dbReference type="PANTHER" id="PTHR23502:SF51">
    <property type="entry name" value="QUINIDINE RESISTANCE PROTEIN 1-RELATED"/>
    <property type="match status" value="1"/>
</dbReference>
<feature type="transmembrane region" description="Helical" evidence="7">
    <location>
        <begin position="170"/>
        <end position="187"/>
    </location>
</feature>
<evidence type="ECO:0000256" key="7">
    <source>
        <dbReference type="SAM" id="Phobius"/>
    </source>
</evidence>
<dbReference type="InterPro" id="IPR005829">
    <property type="entry name" value="Sugar_transporter_CS"/>
</dbReference>
<dbReference type="PROSITE" id="PS50850">
    <property type="entry name" value="MFS"/>
    <property type="match status" value="1"/>
</dbReference>
<comment type="caution">
    <text evidence="9">The sequence shown here is derived from an EMBL/GenBank/DDBJ whole genome shotgun (WGS) entry which is preliminary data.</text>
</comment>
<feature type="compositionally biased region" description="Basic and acidic residues" evidence="6">
    <location>
        <begin position="37"/>
        <end position="52"/>
    </location>
</feature>
<evidence type="ECO:0000256" key="2">
    <source>
        <dbReference type="ARBA" id="ARBA00022448"/>
    </source>
</evidence>
<feature type="transmembrane region" description="Helical" evidence="7">
    <location>
        <begin position="362"/>
        <end position="391"/>
    </location>
</feature>
<evidence type="ECO:0000256" key="6">
    <source>
        <dbReference type="SAM" id="MobiDB-lite"/>
    </source>
</evidence>
<dbReference type="InterPro" id="IPR036259">
    <property type="entry name" value="MFS_trans_sf"/>
</dbReference>
<dbReference type="PANTHER" id="PTHR23502">
    <property type="entry name" value="MAJOR FACILITATOR SUPERFAMILY"/>
    <property type="match status" value="1"/>
</dbReference>
<evidence type="ECO:0000256" key="1">
    <source>
        <dbReference type="ARBA" id="ARBA00004141"/>
    </source>
</evidence>
<dbReference type="GO" id="GO:0140115">
    <property type="term" value="P:export across plasma membrane"/>
    <property type="evidence" value="ECO:0007669"/>
    <property type="project" value="UniProtKB-ARBA"/>
</dbReference>
<evidence type="ECO:0000256" key="3">
    <source>
        <dbReference type="ARBA" id="ARBA00022692"/>
    </source>
</evidence>
<dbReference type="PROSITE" id="PS00216">
    <property type="entry name" value="SUGAR_TRANSPORT_1"/>
    <property type="match status" value="1"/>
</dbReference>
<dbReference type="OrthoDB" id="440553at2759"/>
<sequence>MDPAQQWPKGTENLQTTVSSDGATCNRSESLLTQTPERGRVAAEYGETKNDDSGEDLPGNTSEKLQAISKSDEENGYEDQYSAYSVWQKRFIFFPIIPFLATDLHESTERINLTVTSYLVASGVFPYIIAGLSDVYGRKPVFVTALGAYVAVNSGLALQRSFGVLLGLRLLQAAAISASFAFSYGVLGDVTTSTERGEYIGLMSIFPVVNEYFSLNTPASVAPLISGLLLIRWSWPATFWFLAIASGTILLAIIFCFPETCRNVAGDGTRPTRWQHKVIIPWLKPPKSRQLAKSSTTDMDADKAVARKLITPLDLLKIFKNRSTMISIVCYGIFYAMYSCLQASLSTIFVDQYGVSGLTTGVLYLPFGVATIFASVLTGALMSTCLGHLSFEMLTCAGMLMDREYATVAKRLGLDPDKRRQHDLTDFPIERVRLSLSKYAVVVCVPCIVGYGWALQHHAVGGGAGSLQSVSVRVCGGHAGAVERDAAQATARMVLHGDCDYAGDSLSGVVGGGEERSGMAEEREAAVHRKEAMSRRVGGIA</sequence>
<evidence type="ECO:0000313" key="10">
    <source>
        <dbReference type="Proteomes" id="UP000243081"/>
    </source>
</evidence>
<evidence type="ECO:0000259" key="8">
    <source>
        <dbReference type="PROSITE" id="PS50850"/>
    </source>
</evidence>
<keyword evidence="4 7" id="KW-1133">Transmembrane helix</keyword>
<dbReference type="InterPro" id="IPR020846">
    <property type="entry name" value="MFS_dom"/>
</dbReference>
<feature type="region of interest" description="Disordered" evidence="6">
    <location>
        <begin position="1"/>
        <end position="61"/>
    </location>
</feature>
<feature type="compositionally biased region" description="Polar residues" evidence="6">
    <location>
        <begin position="12"/>
        <end position="36"/>
    </location>
</feature>
<keyword evidence="10" id="KW-1185">Reference proteome</keyword>
<dbReference type="AlphaFoldDB" id="A0A179I7Y4"/>
<dbReference type="SUPFAM" id="SSF103473">
    <property type="entry name" value="MFS general substrate transporter"/>
    <property type="match status" value="1"/>
</dbReference>
<protein>
    <recommendedName>
        <fullName evidence="8">Major facilitator superfamily (MFS) profile domain-containing protein</fullName>
    </recommendedName>
</protein>
<dbReference type="EMBL" id="LUKN01002874">
    <property type="protein sequence ID" value="OAQ98412.1"/>
    <property type="molecule type" value="Genomic_DNA"/>
</dbReference>
<feature type="transmembrane region" description="Helical" evidence="7">
    <location>
        <begin position="111"/>
        <end position="129"/>
    </location>
</feature>
<proteinExistence type="predicted"/>
<reference evidence="9 10" key="1">
    <citation type="submission" date="2016-03" db="EMBL/GenBank/DDBJ databases">
        <title>Fine-scale spatial genetic structure of a fungal parasite of coffee scale insects.</title>
        <authorList>
            <person name="Jackson D."/>
            <person name="Zemenick K.A."/>
            <person name="Malloure B."/>
            <person name="Quandt C.A."/>
            <person name="James T.Y."/>
        </authorList>
    </citation>
    <scope>NUCLEOTIDE SEQUENCE [LARGE SCALE GENOMIC DNA]</scope>
    <source>
        <strain evidence="9 10">UM487</strain>
    </source>
</reference>
<keyword evidence="3 7" id="KW-0812">Transmembrane</keyword>
<comment type="subcellular location">
    <subcellularLocation>
        <location evidence="1">Membrane</location>
        <topology evidence="1">Multi-pass membrane protein</topology>
    </subcellularLocation>
</comment>
<dbReference type="GO" id="GO:0022857">
    <property type="term" value="F:transmembrane transporter activity"/>
    <property type="evidence" value="ECO:0007669"/>
    <property type="project" value="InterPro"/>
</dbReference>
<keyword evidence="2" id="KW-0813">Transport</keyword>
<name>A0A179I7Y4_CORDF</name>
<evidence type="ECO:0000313" key="9">
    <source>
        <dbReference type="EMBL" id="OAQ98412.1"/>
    </source>
</evidence>
<feature type="domain" description="Major facilitator superfamily (MFS) profile" evidence="8">
    <location>
        <begin position="68"/>
        <end position="541"/>
    </location>
</feature>
<dbReference type="Gene3D" id="1.20.1250.20">
    <property type="entry name" value="MFS general substrate transporter like domains"/>
    <property type="match status" value="1"/>
</dbReference>
<dbReference type="Gene3D" id="1.20.1720.10">
    <property type="entry name" value="Multidrug resistance protein D"/>
    <property type="match status" value="1"/>
</dbReference>
<feature type="transmembrane region" description="Helical" evidence="7">
    <location>
        <begin position="141"/>
        <end position="158"/>
    </location>
</feature>
<organism evidence="9 10">
    <name type="scientific">Cordyceps confragosa</name>
    <name type="common">Lecanicillium lecanii</name>
    <dbReference type="NCBI Taxonomy" id="2714763"/>
    <lineage>
        <taxon>Eukaryota</taxon>
        <taxon>Fungi</taxon>
        <taxon>Dikarya</taxon>
        <taxon>Ascomycota</taxon>
        <taxon>Pezizomycotina</taxon>
        <taxon>Sordariomycetes</taxon>
        <taxon>Hypocreomycetidae</taxon>
        <taxon>Hypocreales</taxon>
        <taxon>Cordycipitaceae</taxon>
        <taxon>Akanthomyces</taxon>
    </lineage>
</organism>
<accession>A0A179I7Y4</accession>
<keyword evidence="5 7" id="KW-0472">Membrane</keyword>
<evidence type="ECO:0000256" key="4">
    <source>
        <dbReference type="ARBA" id="ARBA00022989"/>
    </source>
</evidence>
<dbReference type="GO" id="GO:0042908">
    <property type="term" value="P:xenobiotic transport"/>
    <property type="evidence" value="ECO:0007669"/>
    <property type="project" value="UniProtKB-ARBA"/>
</dbReference>
<dbReference type="InterPro" id="IPR011701">
    <property type="entry name" value="MFS"/>
</dbReference>
<dbReference type="Pfam" id="PF07690">
    <property type="entry name" value="MFS_1"/>
    <property type="match status" value="1"/>
</dbReference>
<dbReference type="Proteomes" id="UP000243081">
    <property type="component" value="Unassembled WGS sequence"/>
</dbReference>
<feature type="transmembrane region" description="Helical" evidence="7">
    <location>
        <begin position="325"/>
        <end position="350"/>
    </location>
</feature>
<evidence type="ECO:0000256" key="5">
    <source>
        <dbReference type="ARBA" id="ARBA00023136"/>
    </source>
</evidence>
<dbReference type="OMA" id="MISIVCY"/>